<evidence type="ECO:0008006" key="3">
    <source>
        <dbReference type="Google" id="ProtNLM"/>
    </source>
</evidence>
<accession>A0A7M3A1Q1</accession>
<reference evidence="1 2" key="2">
    <citation type="submission" date="2019-01" db="EMBL/GenBank/DDBJ databases">
        <title>The Pseudomonas aeruginosa pan-genome provides new insights on its population structure, horizontal gene transfer and pathogenicity.</title>
        <authorList>
            <person name="Freschi L."/>
            <person name="Vincent A.T."/>
            <person name="Jeukens J."/>
            <person name="Emond-Rheault J.-G."/>
            <person name="Kukavica-Ibrulj I."/>
            <person name="Dupont M.-J."/>
            <person name="Charette S.J."/>
            <person name="Boyle B."/>
            <person name="Levesque R.C."/>
        </authorList>
    </citation>
    <scope>NUCLEOTIDE SEQUENCE [LARGE SCALE GENOMIC DNA]</scope>
    <source>
        <strain evidence="1 2">PA-W36</strain>
    </source>
</reference>
<evidence type="ECO:0000313" key="1">
    <source>
        <dbReference type="EMBL" id="RPM23090.1"/>
    </source>
</evidence>
<dbReference type="AlphaFoldDB" id="A0A7M3A1Q1"/>
<reference evidence="1 2" key="1">
    <citation type="submission" date="2017-08" db="EMBL/GenBank/DDBJ databases">
        <authorList>
            <person name="Feschi L."/>
            <person name="Jeukens J."/>
            <person name="Emond-Rheault J.-G."/>
            <person name="Kukavica-Ibrulj I."/>
            <person name="Boyle B."/>
            <person name="Levesque R.C."/>
        </authorList>
    </citation>
    <scope>NUCLEOTIDE SEQUENCE [LARGE SCALE GENOMIC DNA]</scope>
    <source>
        <strain evidence="1 2">PA-W36</strain>
    </source>
</reference>
<name>A0A7M3A1Q1_PSEAI</name>
<gene>
    <name evidence="1" type="ORF">IPC1295_00875</name>
</gene>
<dbReference type="Proteomes" id="UP000284767">
    <property type="component" value="Unassembled WGS sequence"/>
</dbReference>
<protein>
    <recommendedName>
        <fullName evidence="3">YkgJ family cysteine cluster protein</fullName>
    </recommendedName>
</protein>
<evidence type="ECO:0000313" key="2">
    <source>
        <dbReference type="Proteomes" id="UP000284767"/>
    </source>
</evidence>
<organism evidence="1 2">
    <name type="scientific">Pseudomonas aeruginosa</name>
    <dbReference type="NCBI Taxonomy" id="287"/>
    <lineage>
        <taxon>Bacteria</taxon>
        <taxon>Pseudomonadati</taxon>
        <taxon>Pseudomonadota</taxon>
        <taxon>Gammaproteobacteria</taxon>
        <taxon>Pseudomonadales</taxon>
        <taxon>Pseudomonadaceae</taxon>
        <taxon>Pseudomonas</taxon>
    </lineage>
</organism>
<dbReference type="RefSeq" id="WP_049231824.1">
    <property type="nucleotide sequence ID" value="NZ_CAADOK010000728.1"/>
</dbReference>
<comment type="caution">
    <text evidence="1">The sequence shown here is derived from an EMBL/GenBank/DDBJ whole genome shotgun (WGS) entry which is preliminary data.</text>
</comment>
<sequence>MSLQDDQEFARKNCTRIIASLSPTILRKEAGLTGRLEASKLTPLKRLAAIYEFLDDLAKYIAPTPCKKGCSSCCHYAVSISEVEVQFIEQVTKKKRLKVAGAPGNFIGQPCPFLVNGACSIYTARPYSCRRHHSLAPTAEWCAPAISFAGNFARVQSSEAQLAFDLVREMGTLGDIRQVFGTASSR</sequence>
<dbReference type="InterPro" id="IPR005358">
    <property type="entry name" value="Puta_zinc/iron-chelating_dom"/>
</dbReference>
<dbReference type="Pfam" id="PF03692">
    <property type="entry name" value="CxxCxxCC"/>
    <property type="match status" value="1"/>
</dbReference>
<proteinExistence type="predicted"/>
<dbReference type="EMBL" id="NSNE01000001">
    <property type="protein sequence ID" value="RPM23090.1"/>
    <property type="molecule type" value="Genomic_DNA"/>
</dbReference>